<dbReference type="InterPro" id="IPR004045">
    <property type="entry name" value="Glutathione_S-Trfase_N"/>
</dbReference>
<dbReference type="GeneID" id="70133155"/>
<evidence type="ECO:0000259" key="1">
    <source>
        <dbReference type="Pfam" id="PF13417"/>
    </source>
</evidence>
<accession>A0A9P8U891</accession>
<dbReference type="SUPFAM" id="SSF52833">
    <property type="entry name" value="Thioredoxin-like"/>
    <property type="match status" value="1"/>
</dbReference>
<dbReference type="RefSeq" id="XP_045951473.1">
    <property type="nucleotide sequence ID" value="XM_046104264.1"/>
</dbReference>
<sequence>MDEQSRASHCTMYIFPFSLYSIMAKFTAALGPFTKEETLPLSVEYRLVNLHRGENLSEAYLMLNPKGQVPSMSVQGRPEALTNSQAISYWFCELYPKLLPKAHREVIEVLLGQLHSIEGLSLSAPRPEDPQEDNVDPACDNLLARTGISDEYRRALEYKKEVDRGHMLKALYHENIDRAEDQARVFFENIIKECKFESDGREWLFGDIVGPTVLDGHVIPFVARLVESGREALVPDTVLDYAQRIVKTHPAWLEVTHGRRTSWDVSYGHVHLLEKI</sequence>
<dbReference type="Pfam" id="PF13417">
    <property type="entry name" value="GST_N_3"/>
    <property type="match status" value="1"/>
</dbReference>
<proteinExistence type="predicted"/>
<feature type="domain" description="GST N-terminal" evidence="1">
    <location>
        <begin position="43"/>
        <end position="96"/>
    </location>
</feature>
<evidence type="ECO:0000313" key="2">
    <source>
        <dbReference type="EMBL" id="KAH6644959.1"/>
    </source>
</evidence>
<evidence type="ECO:0000313" key="3">
    <source>
        <dbReference type="Proteomes" id="UP000758603"/>
    </source>
</evidence>
<dbReference type="InterPro" id="IPR036249">
    <property type="entry name" value="Thioredoxin-like_sf"/>
</dbReference>
<protein>
    <recommendedName>
        <fullName evidence="1">GST N-terminal domain-containing protein</fullName>
    </recommendedName>
</protein>
<organism evidence="2 3">
    <name type="scientific">Truncatella angustata</name>
    <dbReference type="NCBI Taxonomy" id="152316"/>
    <lineage>
        <taxon>Eukaryota</taxon>
        <taxon>Fungi</taxon>
        <taxon>Dikarya</taxon>
        <taxon>Ascomycota</taxon>
        <taxon>Pezizomycotina</taxon>
        <taxon>Sordariomycetes</taxon>
        <taxon>Xylariomycetidae</taxon>
        <taxon>Amphisphaeriales</taxon>
        <taxon>Sporocadaceae</taxon>
        <taxon>Truncatella</taxon>
    </lineage>
</organism>
<reference evidence="2" key="1">
    <citation type="journal article" date="2021" name="Nat. Commun.">
        <title>Genetic determinants of endophytism in the Arabidopsis root mycobiome.</title>
        <authorList>
            <person name="Mesny F."/>
            <person name="Miyauchi S."/>
            <person name="Thiergart T."/>
            <person name="Pickel B."/>
            <person name="Atanasova L."/>
            <person name="Karlsson M."/>
            <person name="Huettel B."/>
            <person name="Barry K.W."/>
            <person name="Haridas S."/>
            <person name="Chen C."/>
            <person name="Bauer D."/>
            <person name="Andreopoulos W."/>
            <person name="Pangilinan J."/>
            <person name="LaButti K."/>
            <person name="Riley R."/>
            <person name="Lipzen A."/>
            <person name="Clum A."/>
            <person name="Drula E."/>
            <person name="Henrissat B."/>
            <person name="Kohler A."/>
            <person name="Grigoriev I.V."/>
            <person name="Martin F.M."/>
            <person name="Hacquard S."/>
        </authorList>
    </citation>
    <scope>NUCLEOTIDE SEQUENCE</scope>
    <source>
        <strain evidence="2">MPI-SDFR-AT-0073</strain>
    </source>
</reference>
<dbReference type="OrthoDB" id="412788at2759"/>
<gene>
    <name evidence="2" type="ORF">BKA67DRAFT_586560</name>
</gene>
<comment type="caution">
    <text evidence="2">The sequence shown here is derived from an EMBL/GenBank/DDBJ whole genome shotgun (WGS) entry which is preliminary data.</text>
</comment>
<keyword evidence="3" id="KW-1185">Reference proteome</keyword>
<dbReference type="EMBL" id="JAGPXC010000012">
    <property type="protein sequence ID" value="KAH6644959.1"/>
    <property type="molecule type" value="Genomic_DNA"/>
</dbReference>
<dbReference type="Gene3D" id="3.40.30.10">
    <property type="entry name" value="Glutaredoxin"/>
    <property type="match status" value="1"/>
</dbReference>
<dbReference type="Proteomes" id="UP000758603">
    <property type="component" value="Unassembled WGS sequence"/>
</dbReference>
<name>A0A9P8U891_9PEZI</name>
<dbReference type="AlphaFoldDB" id="A0A9P8U891"/>